<dbReference type="AlphaFoldDB" id="A0A9P4P096"/>
<dbReference type="EMBL" id="MU007016">
    <property type="protein sequence ID" value="KAF2434493.1"/>
    <property type="molecule type" value="Genomic_DNA"/>
</dbReference>
<organism evidence="2 3">
    <name type="scientific">Tothia fuscella</name>
    <dbReference type="NCBI Taxonomy" id="1048955"/>
    <lineage>
        <taxon>Eukaryota</taxon>
        <taxon>Fungi</taxon>
        <taxon>Dikarya</taxon>
        <taxon>Ascomycota</taxon>
        <taxon>Pezizomycotina</taxon>
        <taxon>Dothideomycetes</taxon>
        <taxon>Pleosporomycetidae</taxon>
        <taxon>Venturiales</taxon>
        <taxon>Cylindrosympodiaceae</taxon>
        <taxon>Tothia</taxon>
    </lineage>
</organism>
<reference evidence="2" key="1">
    <citation type="journal article" date="2020" name="Stud. Mycol.">
        <title>101 Dothideomycetes genomes: a test case for predicting lifestyles and emergence of pathogens.</title>
        <authorList>
            <person name="Haridas S."/>
            <person name="Albert R."/>
            <person name="Binder M."/>
            <person name="Bloem J."/>
            <person name="Labutti K."/>
            <person name="Salamov A."/>
            <person name="Andreopoulos B."/>
            <person name="Baker S."/>
            <person name="Barry K."/>
            <person name="Bills G."/>
            <person name="Bluhm B."/>
            <person name="Cannon C."/>
            <person name="Castanera R."/>
            <person name="Culley D."/>
            <person name="Daum C."/>
            <person name="Ezra D."/>
            <person name="Gonzalez J."/>
            <person name="Henrissat B."/>
            <person name="Kuo A."/>
            <person name="Liang C."/>
            <person name="Lipzen A."/>
            <person name="Lutzoni F."/>
            <person name="Magnuson J."/>
            <person name="Mondo S."/>
            <person name="Nolan M."/>
            <person name="Ohm R."/>
            <person name="Pangilinan J."/>
            <person name="Park H.-J."/>
            <person name="Ramirez L."/>
            <person name="Alfaro M."/>
            <person name="Sun H."/>
            <person name="Tritt A."/>
            <person name="Yoshinaga Y."/>
            <person name="Zwiers L.-H."/>
            <person name="Turgeon B."/>
            <person name="Goodwin S."/>
            <person name="Spatafora J."/>
            <person name="Crous P."/>
            <person name="Grigoriev I."/>
        </authorList>
    </citation>
    <scope>NUCLEOTIDE SEQUENCE</scope>
    <source>
        <strain evidence="2">CBS 130266</strain>
    </source>
</reference>
<evidence type="ECO:0000313" key="2">
    <source>
        <dbReference type="EMBL" id="KAF2434493.1"/>
    </source>
</evidence>
<keyword evidence="3" id="KW-1185">Reference proteome</keyword>
<keyword evidence="1" id="KW-0472">Membrane</keyword>
<keyword evidence="1" id="KW-1133">Transmembrane helix</keyword>
<evidence type="ECO:0000256" key="1">
    <source>
        <dbReference type="SAM" id="Phobius"/>
    </source>
</evidence>
<protein>
    <submittedName>
        <fullName evidence="2">Uncharacterized protein</fullName>
    </submittedName>
</protein>
<dbReference type="Proteomes" id="UP000800235">
    <property type="component" value="Unassembled WGS sequence"/>
</dbReference>
<evidence type="ECO:0000313" key="3">
    <source>
        <dbReference type="Proteomes" id="UP000800235"/>
    </source>
</evidence>
<dbReference type="OrthoDB" id="3944450at2759"/>
<name>A0A9P4P096_9PEZI</name>
<sequence>MDCDQNWAGSAVSTPQTALFQGCKGTCEGTFEGIGFAFDCIDEAANSQAFNISDAIHQNGSMFIVNFEMSWGNASKNYASIIMDGFAFTSDAASGSDCNGKIDDVLSAGLNLDNNLSLSWNGEKNQLSPYHVKKYLPIAETGEAGALKLGGVYLAFQNYLAATANATFNIQTQKWSLRQQGTFALQSQAGTSVGEPELGSCNFNFSQGSTWTVVNYINAMGFMLTVNNYPSMGTGEGTQQTQVRQQPLAIHYQTHKGFIAGAIISMILCTLLVLPTYYGFWELGRPVNLAPVEIANAFRAPVLEN</sequence>
<feature type="transmembrane region" description="Helical" evidence="1">
    <location>
        <begin position="258"/>
        <end position="280"/>
    </location>
</feature>
<accession>A0A9P4P096</accession>
<gene>
    <name evidence="2" type="ORF">EJ08DRAFT_468488</name>
</gene>
<proteinExistence type="predicted"/>
<comment type="caution">
    <text evidence="2">The sequence shown here is derived from an EMBL/GenBank/DDBJ whole genome shotgun (WGS) entry which is preliminary data.</text>
</comment>
<dbReference type="PANTHER" id="PTHR37576:SF2">
    <property type="entry name" value="DEFECT AT LOW TEMPERATURE PROTEIN 1"/>
    <property type="match status" value="1"/>
</dbReference>
<dbReference type="PANTHER" id="PTHR37576">
    <property type="entry name" value="DEFECT AT LOW TEMPERATURE PROTEIN 1"/>
    <property type="match status" value="1"/>
</dbReference>
<keyword evidence="1" id="KW-0812">Transmembrane</keyword>